<feature type="region of interest" description="Disordered" evidence="1">
    <location>
        <begin position="85"/>
        <end position="152"/>
    </location>
</feature>
<evidence type="ECO:0000313" key="2">
    <source>
        <dbReference type="EMBL" id="EKG20921.1"/>
    </source>
</evidence>
<feature type="compositionally biased region" description="Polar residues" evidence="1">
    <location>
        <begin position="95"/>
        <end position="138"/>
    </location>
</feature>
<organism evidence="2 3">
    <name type="scientific">Macrophomina phaseolina (strain MS6)</name>
    <name type="common">Charcoal rot fungus</name>
    <dbReference type="NCBI Taxonomy" id="1126212"/>
    <lineage>
        <taxon>Eukaryota</taxon>
        <taxon>Fungi</taxon>
        <taxon>Dikarya</taxon>
        <taxon>Ascomycota</taxon>
        <taxon>Pezizomycotina</taxon>
        <taxon>Dothideomycetes</taxon>
        <taxon>Dothideomycetes incertae sedis</taxon>
        <taxon>Botryosphaeriales</taxon>
        <taxon>Botryosphaeriaceae</taxon>
        <taxon>Macrophomina</taxon>
    </lineage>
</organism>
<dbReference type="InParanoid" id="K2REH8"/>
<dbReference type="EMBL" id="AHHD01000073">
    <property type="protein sequence ID" value="EKG20921.1"/>
    <property type="molecule type" value="Genomic_DNA"/>
</dbReference>
<sequence length="152" mass="16789">MSCSMMISSLETIQPRRLSVRRGAQRVQYCNPNLPEAISCTPLMGSEEIGEFVLDLWDNNADMQDTRAGPCVQRCKALLCSVISSTPSDRRHSSRASPPQASESRTVCQLTSGSKKCTSGSRSNQPGFRRPSSTSAAQTPRWRPSPYIYRTT</sequence>
<evidence type="ECO:0000313" key="3">
    <source>
        <dbReference type="Proteomes" id="UP000007129"/>
    </source>
</evidence>
<proteinExistence type="predicted"/>
<reference evidence="2 3" key="1">
    <citation type="journal article" date="2012" name="BMC Genomics">
        <title>Tools to kill: Genome of one of the most destructive plant pathogenic fungi Macrophomina phaseolina.</title>
        <authorList>
            <person name="Islam M.S."/>
            <person name="Haque M.S."/>
            <person name="Islam M.M."/>
            <person name="Emdad E.M."/>
            <person name="Halim A."/>
            <person name="Hossen Q.M.M."/>
            <person name="Hossain M.Z."/>
            <person name="Ahmed B."/>
            <person name="Rahim S."/>
            <person name="Rahman M.S."/>
            <person name="Alam M.M."/>
            <person name="Hou S."/>
            <person name="Wan X."/>
            <person name="Saito J.A."/>
            <person name="Alam M."/>
        </authorList>
    </citation>
    <scope>NUCLEOTIDE SEQUENCE [LARGE SCALE GENOMIC DNA]</scope>
    <source>
        <strain evidence="2 3">MS6</strain>
    </source>
</reference>
<dbReference type="VEuPathDB" id="FungiDB:MPH_01785"/>
<gene>
    <name evidence="2" type="ORF">MPH_01785</name>
</gene>
<dbReference type="HOGENOM" id="CLU_1722713_0_0_1"/>
<accession>K2REH8</accession>
<dbReference type="Proteomes" id="UP000007129">
    <property type="component" value="Unassembled WGS sequence"/>
</dbReference>
<dbReference type="AlphaFoldDB" id="K2REH8"/>
<comment type="caution">
    <text evidence="2">The sequence shown here is derived from an EMBL/GenBank/DDBJ whole genome shotgun (WGS) entry which is preliminary data.</text>
</comment>
<name>K2REH8_MACPH</name>
<protein>
    <submittedName>
        <fullName evidence="2">Uncharacterized protein</fullName>
    </submittedName>
</protein>
<evidence type="ECO:0000256" key="1">
    <source>
        <dbReference type="SAM" id="MobiDB-lite"/>
    </source>
</evidence>